<dbReference type="SMART" id="SM00129">
    <property type="entry name" value="KISc"/>
    <property type="match status" value="1"/>
</dbReference>
<dbReference type="GO" id="GO:0016787">
    <property type="term" value="F:hydrolase activity"/>
    <property type="evidence" value="ECO:0007669"/>
    <property type="project" value="UniProtKB-KW"/>
</dbReference>
<dbReference type="GO" id="GO:0008017">
    <property type="term" value="F:microtubule binding"/>
    <property type="evidence" value="ECO:0007669"/>
    <property type="project" value="InterPro"/>
</dbReference>
<reference evidence="8 9" key="1">
    <citation type="journal article" date="2018" name="Sci. Rep.">
        <title>Genomic signatures of local adaptation to the degree of environmental predictability in rotifers.</title>
        <authorList>
            <person name="Franch-Gras L."/>
            <person name="Hahn C."/>
            <person name="Garcia-Roger E.M."/>
            <person name="Carmona M.J."/>
            <person name="Serra M."/>
            <person name="Gomez A."/>
        </authorList>
    </citation>
    <scope>NUCLEOTIDE SEQUENCE [LARGE SCALE GENOMIC DNA]</scope>
    <source>
        <strain evidence="8">HYR1</strain>
    </source>
</reference>
<evidence type="ECO:0000256" key="2">
    <source>
        <dbReference type="ARBA" id="ARBA00022840"/>
    </source>
</evidence>
<dbReference type="GO" id="GO:0007018">
    <property type="term" value="P:microtubule-based movement"/>
    <property type="evidence" value="ECO:0007669"/>
    <property type="project" value="InterPro"/>
</dbReference>
<dbReference type="GO" id="GO:0005874">
    <property type="term" value="C:microtubule"/>
    <property type="evidence" value="ECO:0007669"/>
    <property type="project" value="UniProtKB-KW"/>
</dbReference>
<evidence type="ECO:0000256" key="5">
    <source>
        <dbReference type="PROSITE-ProRule" id="PRU00283"/>
    </source>
</evidence>
<dbReference type="PANTHER" id="PTHR47117">
    <property type="entry name" value="STAR-RELATED LIPID TRANSFER PROTEIN 9"/>
    <property type="match status" value="1"/>
</dbReference>
<evidence type="ECO:0000259" key="7">
    <source>
        <dbReference type="PROSITE" id="PS50067"/>
    </source>
</evidence>
<evidence type="ECO:0000256" key="3">
    <source>
        <dbReference type="ARBA" id="ARBA00023054"/>
    </source>
</evidence>
<dbReference type="OrthoDB" id="3176171at2759"/>
<organism evidence="8 9">
    <name type="scientific">Brachionus plicatilis</name>
    <name type="common">Marine rotifer</name>
    <name type="synonym">Brachionus muelleri</name>
    <dbReference type="NCBI Taxonomy" id="10195"/>
    <lineage>
        <taxon>Eukaryota</taxon>
        <taxon>Metazoa</taxon>
        <taxon>Spiralia</taxon>
        <taxon>Gnathifera</taxon>
        <taxon>Rotifera</taxon>
        <taxon>Eurotatoria</taxon>
        <taxon>Monogononta</taxon>
        <taxon>Pseudotrocha</taxon>
        <taxon>Ploima</taxon>
        <taxon>Brachionidae</taxon>
        <taxon>Brachionus</taxon>
    </lineage>
</organism>
<dbReference type="Pfam" id="PF00225">
    <property type="entry name" value="Kinesin"/>
    <property type="match status" value="1"/>
</dbReference>
<feature type="binding site" evidence="5">
    <location>
        <begin position="96"/>
        <end position="103"/>
    </location>
    <ligand>
        <name>ATP</name>
        <dbReference type="ChEBI" id="CHEBI:30616"/>
    </ligand>
</feature>
<dbReference type="EMBL" id="REGN01004242">
    <property type="protein sequence ID" value="RNA18435.1"/>
    <property type="molecule type" value="Genomic_DNA"/>
</dbReference>
<keyword evidence="6" id="KW-0493">Microtubule</keyword>
<evidence type="ECO:0000256" key="1">
    <source>
        <dbReference type="ARBA" id="ARBA00022741"/>
    </source>
</evidence>
<evidence type="ECO:0000256" key="4">
    <source>
        <dbReference type="ARBA" id="ARBA00023175"/>
    </source>
</evidence>
<keyword evidence="9" id="KW-1185">Reference proteome</keyword>
<sequence>MASVKVAVRVRPFNERELSMDCKCIIHMQDNKTSIVNQHQTLSHMTPKEFVYDASYWSFDHTDSHYVSQLDVYQDLGKMTLDSAFDGYNACVCAYGQTGSGKSFSMMGLADSDQLQGLIPRISKNLFCTINSGQCQQTTYRCEVSYLEIYNEKVRDLLRSKDKGLSENLKVREHPKTGVYVQDLSQHTVVNYDDVDELLTRGNHNRTVASTQMNEASSRSHAIFTVKFCQAKMVDNFPSETISKINLVDLAGSERADSTGATGIRLKEGGNINKSLLTFINVISTLADMSGEQTKKQYVPYRDSVLTWLLKDSLGGNSKTVILAAISPADVNYAETMSTLRYANRAKNIINKPTVNEDPNVKLIRELRAEVGRLKLLLESSGISAERALLQVQSEERLVEEIGVGERRLNDLTNEWKYQKDSEKEVTYVKSGEKEEKFTKI</sequence>
<feature type="domain" description="Kinesin motor" evidence="7">
    <location>
        <begin position="3"/>
        <end position="349"/>
    </location>
</feature>
<comment type="similarity">
    <text evidence="5 6">Belongs to the TRAFAC class myosin-kinesin ATPase superfamily. Kinesin family.</text>
</comment>
<accession>A0A3M7R5B8</accession>
<evidence type="ECO:0000256" key="6">
    <source>
        <dbReference type="RuleBase" id="RU000394"/>
    </source>
</evidence>
<keyword evidence="4 5" id="KW-0505">Motor protein</keyword>
<dbReference type="Gene3D" id="3.40.850.10">
    <property type="entry name" value="Kinesin motor domain"/>
    <property type="match status" value="1"/>
</dbReference>
<dbReference type="InterPro" id="IPR019821">
    <property type="entry name" value="Kinesin_motor_CS"/>
</dbReference>
<comment type="caution">
    <text evidence="8">The sequence shown here is derived from an EMBL/GenBank/DDBJ whole genome shotgun (WGS) entry which is preliminary data.</text>
</comment>
<dbReference type="FunFam" id="3.40.850.10:FF:000021">
    <property type="entry name" value="kinesin-like protein KIF16B isoform X1"/>
    <property type="match status" value="1"/>
</dbReference>
<evidence type="ECO:0000313" key="9">
    <source>
        <dbReference type="Proteomes" id="UP000276133"/>
    </source>
</evidence>
<keyword evidence="2 5" id="KW-0067">ATP-binding</keyword>
<dbReference type="InterPro" id="IPR001752">
    <property type="entry name" value="Kinesin_motor_dom"/>
</dbReference>
<dbReference type="GO" id="GO:0005524">
    <property type="term" value="F:ATP binding"/>
    <property type="evidence" value="ECO:0007669"/>
    <property type="project" value="UniProtKB-UniRule"/>
</dbReference>
<protein>
    <recommendedName>
        <fullName evidence="6">Kinesin-like protein</fullName>
    </recommendedName>
</protein>
<dbReference type="InterPro" id="IPR036961">
    <property type="entry name" value="Kinesin_motor_dom_sf"/>
</dbReference>
<keyword evidence="1 5" id="KW-0547">Nucleotide-binding</keyword>
<dbReference type="Proteomes" id="UP000276133">
    <property type="component" value="Unassembled WGS sequence"/>
</dbReference>
<dbReference type="InterPro" id="IPR027417">
    <property type="entry name" value="P-loop_NTPase"/>
</dbReference>
<dbReference type="AlphaFoldDB" id="A0A3M7R5B8"/>
<dbReference type="PRINTS" id="PR00380">
    <property type="entry name" value="KINESINHEAVY"/>
</dbReference>
<gene>
    <name evidence="8" type="ORF">BpHYR1_001130</name>
</gene>
<dbReference type="SUPFAM" id="SSF52540">
    <property type="entry name" value="P-loop containing nucleoside triphosphate hydrolases"/>
    <property type="match status" value="1"/>
</dbReference>
<evidence type="ECO:0000313" key="8">
    <source>
        <dbReference type="EMBL" id="RNA18435.1"/>
    </source>
</evidence>
<dbReference type="PROSITE" id="PS50067">
    <property type="entry name" value="KINESIN_MOTOR_2"/>
    <property type="match status" value="1"/>
</dbReference>
<proteinExistence type="inferred from homology"/>
<name>A0A3M7R5B8_BRAPC</name>
<keyword evidence="3" id="KW-0175">Coiled coil</keyword>
<dbReference type="PROSITE" id="PS00411">
    <property type="entry name" value="KINESIN_MOTOR_1"/>
    <property type="match status" value="1"/>
</dbReference>
<dbReference type="STRING" id="10195.A0A3M7R5B8"/>
<dbReference type="GO" id="GO:0003777">
    <property type="term" value="F:microtubule motor activity"/>
    <property type="evidence" value="ECO:0007669"/>
    <property type="project" value="InterPro"/>
</dbReference>
<keyword evidence="8" id="KW-0378">Hydrolase</keyword>